<keyword evidence="2" id="KW-1185">Reference proteome</keyword>
<protein>
    <submittedName>
        <fullName evidence="1">Uncharacterized protein</fullName>
    </submittedName>
</protein>
<organism evidence="1 2">
    <name type="scientific">Caerostris extrusa</name>
    <name type="common">Bark spider</name>
    <name type="synonym">Caerostris bankana</name>
    <dbReference type="NCBI Taxonomy" id="172846"/>
    <lineage>
        <taxon>Eukaryota</taxon>
        <taxon>Metazoa</taxon>
        <taxon>Ecdysozoa</taxon>
        <taxon>Arthropoda</taxon>
        <taxon>Chelicerata</taxon>
        <taxon>Arachnida</taxon>
        <taxon>Araneae</taxon>
        <taxon>Araneomorphae</taxon>
        <taxon>Entelegynae</taxon>
        <taxon>Araneoidea</taxon>
        <taxon>Araneidae</taxon>
        <taxon>Caerostris</taxon>
    </lineage>
</organism>
<reference evidence="1 2" key="1">
    <citation type="submission" date="2021-06" db="EMBL/GenBank/DDBJ databases">
        <title>Caerostris extrusa draft genome.</title>
        <authorList>
            <person name="Kono N."/>
            <person name="Arakawa K."/>
        </authorList>
    </citation>
    <scope>NUCLEOTIDE SEQUENCE [LARGE SCALE GENOMIC DNA]</scope>
</reference>
<proteinExistence type="predicted"/>
<sequence length="88" mass="10307">MYALTFPFYGSPWEFTVTLFKTSGVQVIDPSAEQFNYWLDVLGNRFLLANAAKLWILRYNFEESINREINYLRCASGFGIDRALKLRK</sequence>
<dbReference type="EMBL" id="BPLR01000966">
    <property type="protein sequence ID" value="GIY98791.1"/>
    <property type="molecule type" value="Genomic_DNA"/>
</dbReference>
<evidence type="ECO:0000313" key="2">
    <source>
        <dbReference type="Proteomes" id="UP001054945"/>
    </source>
</evidence>
<comment type="caution">
    <text evidence="1">The sequence shown here is derived from an EMBL/GenBank/DDBJ whole genome shotgun (WGS) entry which is preliminary data.</text>
</comment>
<evidence type="ECO:0000313" key="1">
    <source>
        <dbReference type="EMBL" id="GIY98791.1"/>
    </source>
</evidence>
<dbReference type="AlphaFoldDB" id="A0AAV4XXX4"/>
<gene>
    <name evidence="1" type="ORF">CEXT_123221</name>
</gene>
<name>A0AAV4XXX4_CAEEX</name>
<dbReference type="Proteomes" id="UP001054945">
    <property type="component" value="Unassembled WGS sequence"/>
</dbReference>
<accession>A0AAV4XXX4</accession>